<comment type="caution">
    <text evidence="2">The sequence shown here is derived from an EMBL/GenBank/DDBJ whole genome shotgun (WGS) entry which is preliminary data.</text>
</comment>
<dbReference type="AlphaFoldDB" id="A0A9W6IKV9"/>
<evidence type="ECO:0000313" key="3">
    <source>
        <dbReference type="Proteomes" id="UP001143486"/>
    </source>
</evidence>
<gene>
    <name evidence="2" type="ORF">GCM10017621_17240</name>
</gene>
<evidence type="ECO:0000256" key="1">
    <source>
        <dbReference type="SAM" id="Phobius"/>
    </source>
</evidence>
<feature type="transmembrane region" description="Helical" evidence="1">
    <location>
        <begin position="12"/>
        <end position="28"/>
    </location>
</feature>
<reference evidence="2" key="1">
    <citation type="journal article" date="2014" name="Int. J. Syst. Evol. Microbiol.">
        <title>Complete genome sequence of Corynebacterium casei LMG S-19264T (=DSM 44701T), isolated from a smear-ripened cheese.</title>
        <authorList>
            <consortium name="US DOE Joint Genome Institute (JGI-PGF)"/>
            <person name="Walter F."/>
            <person name="Albersmeier A."/>
            <person name="Kalinowski J."/>
            <person name="Ruckert C."/>
        </authorList>
    </citation>
    <scope>NUCLEOTIDE SEQUENCE</scope>
    <source>
        <strain evidence="2">VKM B-1513</strain>
    </source>
</reference>
<keyword evidence="1" id="KW-1133">Transmembrane helix</keyword>
<keyword evidence="3" id="KW-1185">Reference proteome</keyword>
<sequence length="105" mass="10775">MDASKEILTPAFQILTGLGFMLFLLVMLRIRAVLRGAGGMLLKLAMLGIPLGFLILAQAGREYSLGGAAGLLLAAGGCFFVSLVLMGGGMVLLVRDGPVGGKPQA</sequence>
<dbReference type="EMBL" id="BSFE01000004">
    <property type="protein sequence ID" value="GLK52216.1"/>
    <property type="molecule type" value="Genomic_DNA"/>
</dbReference>
<keyword evidence="1" id="KW-0812">Transmembrane</keyword>
<proteinExistence type="predicted"/>
<feature type="transmembrane region" description="Helical" evidence="1">
    <location>
        <begin position="71"/>
        <end position="94"/>
    </location>
</feature>
<dbReference type="Proteomes" id="UP001143486">
    <property type="component" value="Unassembled WGS sequence"/>
</dbReference>
<dbReference type="RefSeq" id="WP_271186585.1">
    <property type="nucleotide sequence ID" value="NZ_BSFE01000004.1"/>
</dbReference>
<accession>A0A9W6IKV9</accession>
<organism evidence="2 3">
    <name type="scientific">Maricaulis virginensis</name>
    <dbReference type="NCBI Taxonomy" id="144022"/>
    <lineage>
        <taxon>Bacteria</taxon>
        <taxon>Pseudomonadati</taxon>
        <taxon>Pseudomonadota</taxon>
        <taxon>Alphaproteobacteria</taxon>
        <taxon>Maricaulales</taxon>
        <taxon>Maricaulaceae</taxon>
        <taxon>Maricaulis</taxon>
    </lineage>
</organism>
<reference evidence="2" key="2">
    <citation type="submission" date="2023-01" db="EMBL/GenBank/DDBJ databases">
        <authorList>
            <person name="Sun Q."/>
            <person name="Evtushenko L."/>
        </authorList>
    </citation>
    <scope>NUCLEOTIDE SEQUENCE</scope>
    <source>
        <strain evidence="2">VKM B-1513</strain>
    </source>
</reference>
<protein>
    <submittedName>
        <fullName evidence="2">Uncharacterized protein</fullName>
    </submittedName>
</protein>
<evidence type="ECO:0000313" key="2">
    <source>
        <dbReference type="EMBL" id="GLK52216.1"/>
    </source>
</evidence>
<feature type="transmembrane region" description="Helical" evidence="1">
    <location>
        <begin position="40"/>
        <end position="59"/>
    </location>
</feature>
<name>A0A9W6IKV9_9PROT</name>
<keyword evidence="1" id="KW-0472">Membrane</keyword>